<sequence>MRTATRPIALYEPEFARDPQAAYRLMREQSGPLVPVELAPGVPATLVIGYEVARRILTDQQRFPADPRRWQASMPADHPILPMLEWRPNALRNAGVEHARYRSANLGALDAVDQHALRARVERIATASVAGFRADGTADLVSQYAFPLVFQSLTYLLGCPDEIAARIADGMAKIFDGVHAVEGNHQLTRAVLDLVAFRRDLPGDDITTRLAAHEAGLDDAELAHQIITIFGASSEPLTNLIVNTLLAMLTDPDLSGDLHAGDASVSEALDAVLYRDPPLANFGMTYPPRPVDVGGYLIPADQPVVISFSACNNDPVLGDTRALGNRAHLAWSAGPHRCPASSHAYLIAETAIFHVLDALPELDLAGRRDDLVWRPGPFHRSLTALPVTFPLS</sequence>
<protein>
    <submittedName>
        <fullName evidence="2">Cytochrome P450</fullName>
    </submittedName>
</protein>
<name>A0ABP4ZM30_9MICO</name>
<dbReference type="SUPFAM" id="SSF48264">
    <property type="entry name" value="Cytochrome P450"/>
    <property type="match status" value="1"/>
</dbReference>
<evidence type="ECO:0000313" key="2">
    <source>
        <dbReference type="EMBL" id="GAA1857724.1"/>
    </source>
</evidence>
<keyword evidence="3" id="KW-1185">Reference proteome</keyword>
<proteinExistence type="inferred from homology"/>
<accession>A0ABP4ZM30</accession>
<dbReference type="InterPro" id="IPR002397">
    <property type="entry name" value="Cyt_P450_B"/>
</dbReference>
<dbReference type="PRINTS" id="PR00359">
    <property type="entry name" value="BP450"/>
</dbReference>
<dbReference type="Gene3D" id="1.10.630.10">
    <property type="entry name" value="Cytochrome P450"/>
    <property type="match status" value="1"/>
</dbReference>
<dbReference type="PANTHER" id="PTHR46696:SF1">
    <property type="entry name" value="CYTOCHROME P450 YJIB-RELATED"/>
    <property type="match status" value="1"/>
</dbReference>
<evidence type="ECO:0000256" key="1">
    <source>
        <dbReference type="ARBA" id="ARBA00010617"/>
    </source>
</evidence>
<comment type="caution">
    <text evidence="2">The sequence shown here is derived from an EMBL/GenBank/DDBJ whole genome shotgun (WGS) entry which is preliminary data.</text>
</comment>
<organism evidence="2 3">
    <name type="scientific">Myceligenerans crystallogenes</name>
    <dbReference type="NCBI Taxonomy" id="316335"/>
    <lineage>
        <taxon>Bacteria</taxon>
        <taxon>Bacillati</taxon>
        <taxon>Actinomycetota</taxon>
        <taxon>Actinomycetes</taxon>
        <taxon>Micrococcales</taxon>
        <taxon>Promicromonosporaceae</taxon>
        <taxon>Myceligenerans</taxon>
    </lineage>
</organism>
<reference evidence="3" key="1">
    <citation type="journal article" date="2019" name="Int. J. Syst. Evol. Microbiol.">
        <title>The Global Catalogue of Microorganisms (GCM) 10K type strain sequencing project: providing services to taxonomists for standard genome sequencing and annotation.</title>
        <authorList>
            <consortium name="The Broad Institute Genomics Platform"/>
            <consortium name="The Broad Institute Genome Sequencing Center for Infectious Disease"/>
            <person name="Wu L."/>
            <person name="Ma J."/>
        </authorList>
    </citation>
    <scope>NUCLEOTIDE SEQUENCE [LARGE SCALE GENOMIC DNA]</scope>
    <source>
        <strain evidence="3">JCM 14326</strain>
    </source>
</reference>
<gene>
    <name evidence="2" type="ORF">GCM10009751_13980</name>
</gene>
<dbReference type="EMBL" id="BAAANL010000002">
    <property type="protein sequence ID" value="GAA1857724.1"/>
    <property type="molecule type" value="Genomic_DNA"/>
</dbReference>
<dbReference type="InterPro" id="IPR036396">
    <property type="entry name" value="Cyt_P450_sf"/>
</dbReference>
<dbReference type="RefSeq" id="WP_344100981.1">
    <property type="nucleotide sequence ID" value="NZ_BAAANL010000002.1"/>
</dbReference>
<dbReference type="Proteomes" id="UP001501094">
    <property type="component" value="Unassembled WGS sequence"/>
</dbReference>
<evidence type="ECO:0000313" key="3">
    <source>
        <dbReference type="Proteomes" id="UP001501094"/>
    </source>
</evidence>
<dbReference type="PANTHER" id="PTHR46696">
    <property type="entry name" value="P450, PUTATIVE (EUROFUNG)-RELATED"/>
    <property type="match status" value="1"/>
</dbReference>
<comment type="similarity">
    <text evidence="1">Belongs to the cytochrome P450 family.</text>
</comment>